<dbReference type="GO" id="GO:0005634">
    <property type="term" value="C:nucleus"/>
    <property type="evidence" value="ECO:0007669"/>
    <property type="project" value="UniProtKB-SubCell"/>
</dbReference>
<keyword evidence="5 7" id="KW-0131">Cell cycle</keyword>
<dbReference type="EMBL" id="CAJVPL010000845">
    <property type="protein sequence ID" value="CAG8534128.1"/>
    <property type="molecule type" value="Genomic_DNA"/>
</dbReference>
<keyword evidence="3" id="KW-0175">Coiled coil</keyword>
<reference evidence="8" key="1">
    <citation type="submission" date="2021-06" db="EMBL/GenBank/DDBJ databases">
        <authorList>
            <person name="Kallberg Y."/>
            <person name="Tangrot J."/>
            <person name="Rosling A."/>
        </authorList>
    </citation>
    <scope>NUCLEOTIDE SEQUENCE</scope>
    <source>
        <strain evidence="8">MT106</strain>
    </source>
</reference>
<comment type="similarity">
    <text evidence="7">Belongs to the SPC24 family.</text>
</comment>
<keyword evidence="6 7" id="KW-0137">Centromere</keyword>
<evidence type="ECO:0000313" key="9">
    <source>
        <dbReference type="Proteomes" id="UP000789831"/>
    </source>
</evidence>
<comment type="subunit">
    <text evidence="7">Component of the NDC80 complex.</text>
</comment>
<evidence type="ECO:0000256" key="2">
    <source>
        <dbReference type="ARBA" id="ARBA00022454"/>
    </source>
</evidence>
<comment type="function">
    <text evidence="7">Acts as a component of the essential kinetochore-associated NDC80 complex, which is required for chromosome segregation and spindle checkpoint activity.</text>
</comment>
<dbReference type="Gene3D" id="3.30.160.430">
    <property type="match status" value="1"/>
</dbReference>
<evidence type="ECO:0000256" key="3">
    <source>
        <dbReference type="ARBA" id="ARBA00023054"/>
    </source>
</evidence>
<dbReference type="Pfam" id="PF08286">
    <property type="entry name" value="Spc24"/>
    <property type="match status" value="1"/>
</dbReference>
<keyword evidence="9" id="KW-1185">Reference proteome</keyword>
<proteinExistence type="inferred from homology"/>
<sequence length="192" mass="22161">MEFNQQLNASCNSVNDYNSAFACSDNETFSFPALVELLDESLNNITQTEEIRKRFSEFSQVKIKELTRKLKTAQIKAERPPESSEEAHHKELDNIISQQINISTSLESRVNQIMNDTEKLRNYNVEEESIPPTDITSMLLYIYRNLGIELIEQGNCLKARVQSPTKNDIYTVMIDDKLSEHFVANHLWELAE</sequence>
<dbReference type="CDD" id="cd11565">
    <property type="entry name" value="RWD_Spc24"/>
    <property type="match status" value="1"/>
</dbReference>
<evidence type="ECO:0000256" key="4">
    <source>
        <dbReference type="ARBA" id="ARBA00023242"/>
    </source>
</evidence>
<evidence type="ECO:0000313" key="8">
    <source>
        <dbReference type="EMBL" id="CAG8534128.1"/>
    </source>
</evidence>
<protein>
    <recommendedName>
        <fullName evidence="7">Kinetochore protein Spc24</fullName>
    </recommendedName>
</protein>
<dbReference type="InterPro" id="IPR038066">
    <property type="entry name" value="Spc24_Fungi_globular_sf"/>
</dbReference>
<evidence type="ECO:0000256" key="7">
    <source>
        <dbReference type="RuleBase" id="RU368011"/>
    </source>
</evidence>
<keyword evidence="4 7" id="KW-0539">Nucleus</keyword>
<evidence type="ECO:0000256" key="5">
    <source>
        <dbReference type="ARBA" id="ARBA00023306"/>
    </source>
</evidence>
<evidence type="ECO:0000256" key="6">
    <source>
        <dbReference type="ARBA" id="ARBA00023328"/>
    </source>
</evidence>
<dbReference type="Proteomes" id="UP000789831">
    <property type="component" value="Unassembled WGS sequence"/>
</dbReference>
<dbReference type="AlphaFoldDB" id="A0A9N9AN86"/>
<keyword evidence="7" id="KW-0995">Kinetochore</keyword>
<dbReference type="OrthoDB" id="3344830at2759"/>
<comment type="caution">
    <text evidence="8">The sequence shown here is derived from an EMBL/GenBank/DDBJ whole genome shotgun (WGS) entry which is preliminary data.</text>
</comment>
<keyword evidence="7" id="KW-0132">Cell division</keyword>
<dbReference type="SUPFAM" id="SSF143026">
    <property type="entry name" value="Kinetochore globular domain"/>
    <property type="match status" value="1"/>
</dbReference>
<evidence type="ECO:0000256" key="1">
    <source>
        <dbReference type="ARBA" id="ARBA00004584"/>
    </source>
</evidence>
<accession>A0A9N9AN86</accession>
<dbReference type="GO" id="GO:0051301">
    <property type="term" value="P:cell division"/>
    <property type="evidence" value="ECO:0007669"/>
    <property type="project" value="UniProtKB-UniRule"/>
</dbReference>
<name>A0A9N9AN86_9GLOM</name>
<keyword evidence="2 7" id="KW-0158">Chromosome</keyword>
<dbReference type="InterPro" id="IPR013252">
    <property type="entry name" value="Ndc80_Spc24"/>
</dbReference>
<dbReference type="GO" id="GO:0000776">
    <property type="term" value="C:kinetochore"/>
    <property type="evidence" value="ECO:0007669"/>
    <property type="project" value="UniProtKB-KW"/>
</dbReference>
<gene>
    <name evidence="8" type="ORF">AGERDE_LOCUS5857</name>
</gene>
<organism evidence="8 9">
    <name type="scientific">Ambispora gerdemannii</name>
    <dbReference type="NCBI Taxonomy" id="144530"/>
    <lineage>
        <taxon>Eukaryota</taxon>
        <taxon>Fungi</taxon>
        <taxon>Fungi incertae sedis</taxon>
        <taxon>Mucoromycota</taxon>
        <taxon>Glomeromycotina</taxon>
        <taxon>Glomeromycetes</taxon>
        <taxon>Archaeosporales</taxon>
        <taxon>Ambisporaceae</taxon>
        <taxon>Ambispora</taxon>
    </lineage>
</organism>
<keyword evidence="7" id="KW-0498">Mitosis</keyword>
<comment type="subcellular location">
    <subcellularLocation>
        <location evidence="1">Chromosome</location>
        <location evidence="1">Centromere</location>
    </subcellularLocation>
    <subcellularLocation>
        <location evidence="7">Nucleus</location>
    </subcellularLocation>
    <subcellularLocation>
        <location evidence="7">Chromosome</location>
        <location evidence="7">Centromere</location>
        <location evidence="7">Kinetochore</location>
    </subcellularLocation>
</comment>